<sequence length="143" mass="16414">MTGRAPKLCSWRDPENPGRKCSRRAEEAPNGDDFRCQEHWRKSFGTKVPRRVRPLTEDEKNYIRERDFHVCRECGEPAHQVDHIVEVADGGGNEPSNLQLLCDRHHAAKTRASQEAWDPGIRRGTSARAQAKRRTRARGLYAQ</sequence>
<dbReference type="RefSeq" id="YP_009187074.1">
    <property type="nucleotide sequence ID" value="NC_028653.1"/>
</dbReference>
<feature type="domain" description="HNH nuclease" evidence="2">
    <location>
        <begin position="58"/>
        <end position="107"/>
    </location>
</feature>
<dbReference type="GO" id="GO:0004519">
    <property type="term" value="F:endonuclease activity"/>
    <property type="evidence" value="ECO:0007669"/>
    <property type="project" value="InterPro"/>
</dbReference>
<dbReference type="EMBL" id="KR053201">
    <property type="protein sequence ID" value="AKJ72357.1"/>
    <property type="molecule type" value="Genomic_DNA"/>
</dbReference>
<evidence type="ECO:0000313" key="4">
    <source>
        <dbReference type="Proteomes" id="UP000204476"/>
    </source>
</evidence>
<evidence type="ECO:0000259" key="2">
    <source>
        <dbReference type="SMART" id="SM00507"/>
    </source>
</evidence>
<protein>
    <submittedName>
        <fullName evidence="3">Putative small terminase subunit</fullName>
    </submittedName>
</protein>
<dbReference type="CDD" id="cd00085">
    <property type="entry name" value="HNHc"/>
    <property type="match status" value="1"/>
</dbReference>
<dbReference type="InterPro" id="IPR003615">
    <property type="entry name" value="HNH_nuc"/>
</dbReference>
<dbReference type="InterPro" id="IPR002711">
    <property type="entry name" value="HNH"/>
</dbReference>
<reference evidence="3 4" key="1">
    <citation type="journal article" date="2015" name="PLoS ONE">
        <title>Lysis to Kill: Evaluation of the Lytic Abilities, and Genomics of Nine Bacteriophages Infective for Gordonia spp. and Their Potential Use in Activated Sludge Foam Biocontrol.</title>
        <authorList>
            <person name="Dyson Z.A."/>
            <person name="Tucci J."/>
            <person name="Seviour R.J."/>
            <person name="Petrovski S."/>
        </authorList>
    </citation>
    <scope>NUCLEOTIDE SEQUENCE [LARGE SCALE GENOMIC DNA]</scope>
</reference>
<accession>A0A0K0N6I8</accession>
<evidence type="ECO:0000256" key="1">
    <source>
        <dbReference type="SAM" id="MobiDB-lite"/>
    </source>
</evidence>
<feature type="compositionally biased region" description="Basic and acidic residues" evidence="1">
    <location>
        <begin position="10"/>
        <end position="32"/>
    </location>
</feature>
<name>A0A0K0N6I8_9CAUD</name>
<feature type="region of interest" description="Disordered" evidence="1">
    <location>
        <begin position="1"/>
        <end position="32"/>
    </location>
</feature>
<proteinExistence type="predicted"/>
<organism evidence="3 4">
    <name type="scientific">Gordonia phage GTE8</name>
    <dbReference type="NCBI Taxonomy" id="1647475"/>
    <lineage>
        <taxon>Viruses</taxon>
        <taxon>Duplodnaviria</taxon>
        <taxon>Heunggongvirae</taxon>
        <taxon>Uroviricota</taxon>
        <taxon>Caudoviricetes</taxon>
        <taxon>Zierdtviridae</taxon>
        <taxon>Emilbogenvirinae</taxon>
        <taxon>Foxborovirus</taxon>
        <taxon>Foxborovirus GTE8</taxon>
    </lineage>
</organism>
<keyword evidence="4" id="KW-1185">Reference proteome</keyword>
<evidence type="ECO:0000313" key="3">
    <source>
        <dbReference type="EMBL" id="AKJ72357.1"/>
    </source>
</evidence>
<gene>
    <name evidence="3" type="ORF">GTE8_12</name>
</gene>
<dbReference type="GeneID" id="26515970"/>
<dbReference type="Gene3D" id="1.10.30.50">
    <property type="match status" value="1"/>
</dbReference>
<dbReference type="GO" id="GO:0008270">
    <property type="term" value="F:zinc ion binding"/>
    <property type="evidence" value="ECO:0007669"/>
    <property type="project" value="InterPro"/>
</dbReference>
<feature type="region of interest" description="Disordered" evidence="1">
    <location>
        <begin position="122"/>
        <end position="143"/>
    </location>
</feature>
<dbReference type="KEGG" id="vg:26515970"/>
<dbReference type="GO" id="GO:0003676">
    <property type="term" value="F:nucleic acid binding"/>
    <property type="evidence" value="ECO:0007669"/>
    <property type="project" value="InterPro"/>
</dbReference>
<dbReference type="Proteomes" id="UP000204476">
    <property type="component" value="Genome"/>
</dbReference>
<dbReference type="OrthoDB" id="13911at10239"/>
<dbReference type="SMART" id="SM00507">
    <property type="entry name" value="HNHc"/>
    <property type="match status" value="1"/>
</dbReference>
<dbReference type="Pfam" id="PF01844">
    <property type="entry name" value="HNH"/>
    <property type="match status" value="1"/>
</dbReference>